<dbReference type="GO" id="GO:0006397">
    <property type="term" value="P:mRNA processing"/>
    <property type="evidence" value="ECO:0007669"/>
    <property type="project" value="InterPro"/>
</dbReference>
<proteinExistence type="predicted"/>
<dbReference type="Proteomes" id="UP000272238">
    <property type="component" value="Unassembled WGS sequence"/>
</dbReference>
<reference evidence="2 3" key="1">
    <citation type="journal article" date="2016" name="Antonie Van Leeuwenhoek">
        <title>Lysinibacillus endophyticus sp. nov., an indole-3-acetic acid producing endophytic bacterium isolated from corn root (Zea mays cv. Xinken-5).</title>
        <authorList>
            <person name="Yu J."/>
            <person name="Guan X."/>
            <person name="Liu C."/>
            <person name="Xiang W."/>
            <person name="Yu Z."/>
            <person name="Liu X."/>
            <person name="Wang G."/>
        </authorList>
    </citation>
    <scope>NUCLEOTIDE SEQUENCE [LARGE SCALE GENOMIC DNA]</scope>
    <source>
        <strain evidence="2 3">DSM 100506</strain>
    </source>
</reference>
<comment type="caution">
    <text evidence="2">The sequence shown here is derived from an EMBL/GenBank/DDBJ whole genome shotgun (WGS) entry which is preliminary data.</text>
</comment>
<dbReference type="PANTHER" id="PTHR34047">
    <property type="entry name" value="NUCLEAR INTRON MATURASE 1, MITOCHONDRIAL-RELATED"/>
    <property type="match status" value="1"/>
</dbReference>
<dbReference type="Pfam" id="PF01348">
    <property type="entry name" value="Intron_maturas2"/>
    <property type="match status" value="1"/>
</dbReference>
<keyword evidence="2" id="KW-0808">Transferase</keyword>
<protein>
    <submittedName>
        <fullName evidence="2">RNA-directed DNA polymerase</fullName>
    </submittedName>
</protein>
<dbReference type="GO" id="GO:0003964">
    <property type="term" value="F:RNA-directed DNA polymerase activity"/>
    <property type="evidence" value="ECO:0007669"/>
    <property type="project" value="UniProtKB-KW"/>
</dbReference>
<dbReference type="PANTHER" id="PTHR34047:SF8">
    <property type="entry name" value="PROTEIN YKFC"/>
    <property type="match status" value="1"/>
</dbReference>
<dbReference type="SUPFAM" id="SSF56672">
    <property type="entry name" value="DNA/RNA polymerases"/>
    <property type="match status" value="1"/>
</dbReference>
<evidence type="ECO:0000259" key="1">
    <source>
        <dbReference type="Pfam" id="PF01348"/>
    </source>
</evidence>
<accession>A0A494ZBN1</accession>
<keyword evidence="2" id="KW-0695">RNA-directed DNA polymerase</keyword>
<dbReference type="OrthoDB" id="9793236at2"/>
<dbReference type="CDD" id="cd01651">
    <property type="entry name" value="RT_G2_intron"/>
    <property type="match status" value="1"/>
</dbReference>
<sequence>MNMASNPFQQLDVYLKISRKNKKLKDCYRLLYHKELWNKAYTNLYPNTNIDEKIIENIIERLRHGTYRFFPIRQTSQINFQDRLMFEVLNMMLQKIYEPIFSEHSHCSIKNRNYHTALLDIKDNWRGITWCIHGEIGGNWSPIHFQILLNLLGQKIEDRRFLLLIHDALKCGVLNGWKINETQTSNFSKLLLNIYLHEFDSFIGYHLNVKHVRFANIFVIGIVGTKESARKIQFLISEFLMDKLHLSEEKTLITHIEKEIPFLGYEFTLNKQWNQSIMIKIPAKSIQTFASKNGYGNLQNFTVEPRRKLTNLSDTEILLTYNKELEIIANYYKLADNFHILNKLFYLAERSFLKTIAFKRRSTSKKVAMRMRRYQQGRLCLVQHKQGNQIVHTFLKLKDLKK</sequence>
<keyword evidence="3" id="KW-1185">Reference proteome</keyword>
<dbReference type="InterPro" id="IPR043502">
    <property type="entry name" value="DNA/RNA_pol_sf"/>
</dbReference>
<keyword evidence="2" id="KW-0548">Nucleotidyltransferase</keyword>
<evidence type="ECO:0000313" key="2">
    <source>
        <dbReference type="EMBL" id="RKQ20171.1"/>
    </source>
</evidence>
<feature type="domain" description="Domain X" evidence="1">
    <location>
        <begin position="275"/>
        <end position="371"/>
    </location>
</feature>
<evidence type="ECO:0000313" key="3">
    <source>
        <dbReference type="Proteomes" id="UP000272238"/>
    </source>
</evidence>
<dbReference type="AlphaFoldDB" id="A0A494ZBN1"/>
<dbReference type="InterPro" id="IPR024937">
    <property type="entry name" value="Domain_X"/>
</dbReference>
<dbReference type="InterPro" id="IPR051083">
    <property type="entry name" value="GrpII_Intron_Splice-Mob/Def"/>
</dbReference>
<gene>
    <name evidence="2" type="ORF">D8M03_01045</name>
</gene>
<dbReference type="EMBL" id="RBZN01000001">
    <property type="protein sequence ID" value="RKQ20171.1"/>
    <property type="molecule type" value="Genomic_DNA"/>
</dbReference>
<organism evidence="2 3">
    <name type="scientific">Ureibacillus endophyticus</name>
    <dbReference type="NCBI Taxonomy" id="1978490"/>
    <lineage>
        <taxon>Bacteria</taxon>
        <taxon>Bacillati</taxon>
        <taxon>Bacillota</taxon>
        <taxon>Bacilli</taxon>
        <taxon>Bacillales</taxon>
        <taxon>Caryophanaceae</taxon>
        <taxon>Ureibacillus</taxon>
    </lineage>
</organism>
<name>A0A494ZBN1_9BACL</name>